<protein>
    <submittedName>
        <fullName evidence="4">Ankyrin repeat domain-containing protein</fullName>
    </submittedName>
</protein>
<reference evidence="5" key="1">
    <citation type="journal article" date="2019" name="Int. J. Syst. Evol. Microbiol.">
        <title>The Global Catalogue of Microorganisms (GCM) 10K type strain sequencing project: providing services to taxonomists for standard genome sequencing and annotation.</title>
        <authorList>
            <consortium name="The Broad Institute Genomics Platform"/>
            <consortium name="The Broad Institute Genome Sequencing Center for Infectious Disease"/>
            <person name="Wu L."/>
            <person name="Ma J."/>
        </authorList>
    </citation>
    <scope>NUCLEOTIDE SEQUENCE [LARGE SCALE GENOMIC DNA]</scope>
    <source>
        <strain evidence="5">KCTC 12907</strain>
    </source>
</reference>
<dbReference type="PROSITE" id="PS50297">
    <property type="entry name" value="ANK_REP_REGION"/>
    <property type="match status" value="3"/>
</dbReference>
<comment type="caution">
    <text evidence="4">The sequence shown here is derived from an EMBL/GenBank/DDBJ whole genome shotgun (WGS) entry which is preliminary data.</text>
</comment>
<accession>A0ABW2F756</accession>
<name>A0ABW2F756_9BACL</name>
<dbReference type="RefSeq" id="WP_378048440.1">
    <property type="nucleotide sequence ID" value="NZ_JBHMDN010000016.1"/>
</dbReference>
<dbReference type="SMART" id="SM00248">
    <property type="entry name" value="ANK"/>
    <property type="match status" value="6"/>
</dbReference>
<dbReference type="Pfam" id="PF12796">
    <property type="entry name" value="Ank_2"/>
    <property type="match status" value="2"/>
</dbReference>
<proteinExistence type="predicted"/>
<dbReference type="PANTHER" id="PTHR24173">
    <property type="entry name" value="ANKYRIN REPEAT CONTAINING"/>
    <property type="match status" value="1"/>
</dbReference>
<evidence type="ECO:0000256" key="3">
    <source>
        <dbReference type="PROSITE-ProRule" id="PRU00023"/>
    </source>
</evidence>
<sequence length="238" mass="25728">MQKLGWVILAAIIAGCEARTDILPSGGERNTTIEGNQEMDKLNRDLLQAADQGDRKAVERLLEQGADLNAVDGRGRTAAMIAVLNDRLDLFKLLADRGADIDIRDDRLDNPLLYSGAEGKLDFLKLALAAGADTTITNRFGGTALIPAADRGHVEIVRELLEHSDVDVDHVNNLGWTALLEAVILGDGGSDHREIVRLLVKHGADVNLADNDGVTPLQHAKSRGYREMADILTKEGGR</sequence>
<dbReference type="SUPFAM" id="SSF48403">
    <property type="entry name" value="Ankyrin repeat"/>
    <property type="match status" value="1"/>
</dbReference>
<dbReference type="Proteomes" id="UP001596378">
    <property type="component" value="Unassembled WGS sequence"/>
</dbReference>
<keyword evidence="5" id="KW-1185">Reference proteome</keyword>
<feature type="repeat" description="ANK" evidence="3">
    <location>
        <begin position="212"/>
        <end position="238"/>
    </location>
</feature>
<feature type="repeat" description="ANK" evidence="3">
    <location>
        <begin position="174"/>
        <end position="211"/>
    </location>
</feature>
<dbReference type="PROSITE" id="PS50088">
    <property type="entry name" value="ANK_REPEAT"/>
    <property type="match status" value="4"/>
</dbReference>
<gene>
    <name evidence="4" type="ORF">ACFQMJ_03680</name>
</gene>
<keyword evidence="1" id="KW-0677">Repeat</keyword>
<dbReference type="EMBL" id="JBHTAI010000002">
    <property type="protein sequence ID" value="MFC7147628.1"/>
    <property type="molecule type" value="Genomic_DNA"/>
</dbReference>
<dbReference type="PANTHER" id="PTHR24173:SF74">
    <property type="entry name" value="ANKYRIN REPEAT DOMAIN-CONTAINING PROTEIN 16"/>
    <property type="match status" value="1"/>
</dbReference>
<organism evidence="4 5">
    <name type="scientific">Cohnella cellulosilytica</name>
    <dbReference type="NCBI Taxonomy" id="986710"/>
    <lineage>
        <taxon>Bacteria</taxon>
        <taxon>Bacillati</taxon>
        <taxon>Bacillota</taxon>
        <taxon>Bacilli</taxon>
        <taxon>Bacillales</taxon>
        <taxon>Paenibacillaceae</taxon>
        <taxon>Cohnella</taxon>
    </lineage>
</organism>
<evidence type="ECO:0000256" key="1">
    <source>
        <dbReference type="ARBA" id="ARBA00022737"/>
    </source>
</evidence>
<evidence type="ECO:0000313" key="5">
    <source>
        <dbReference type="Proteomes" id="UP001596378"/>
    </source>
</evidence>
<feature type="repeat" description="ANK" evidence="3">
    <location>
        <begin position="74"/>
        <end position="106"/>
    </location>
</feature>
<keyword evidence="2 3" id="KW-0040">ANK repeat</keyword>
<dbReference type="Gene3D" id="1.25.40.20">
    <property type="entry name" value="Ankyrin repeat-containing domain"/>
    <property type="match status" value="3"/>
</dbReference>
<evidence type="ECO:0000256" key="2">
    <source>
        <dbReference type="ARBA" id="ARBA00023043"/>
    </source>
</evidence>
<dbReference type="InterPro" id="IPR036770">
    <property type="entry name" value="Ankyrin_rpt-contain_sf"/>
</dbReference>
<dbReference type="PRINTS" id="PR01415">
    <property type="entry name" value="ANKYRIN"/>
</dbReference>
<dbReference type="PROSITE" id="PS51257">
    <property type="entry name" value="PROKAR_LIPOPROTEIN"/>
    <property type="match status" value="1"/>
</dbReference>
<feature type="repeat" description="ANK" evidence="3">
    <location>
        <begin position="46"/>
        <end position="73"/>
    </location>
</feature>
<dbReference type="InterPro" id="IPR002110">
    <property type="entry name" value="Ankyrin_rpt"/>
</dbReference>
<evidence type="ECO:0000313" key="4">
    <source>
        <dbReference type="EMBL" id="MFC7147628.1"/>
    </source>
</evidence>